<dbReference type="GO" id="GO:0005615">
    <property type="term" value="C:extracellular space"/>
    <property type="evidence" value="ECO:0007669"/>
    <property type="project" value="TreeGrafter"/>
</dbReference>
<dbReference type="EMBL" id="JAKZEL010000011">
    <property type="protein sequence ID" value="KAI4539469.1"/>
    <property type="molecule type" value="Genomic_DNA"/>
</dbReference>
<accession>A0AAD4Y999</accession>
<organism evidence="2 3">
    <name type="scientific">Ovis ammon polii</name>
    <dbReference type="NCBI Taxonomy" id="230172"/>
    <lineage>
        <taxon>Eukaryota</taxon>
        <taxon>Metazoa</taxon>
        <taxon>Chordata</taxon>
        <taxon>Craniata</taxon>
        <taxon>Vertebrata</taxon>
        <taxon>Euteleostomi</taxon>
        <taxon>Mammalia</taxon>
        <taxon>Eutheria</taxon>
        <taxon>Laurasiatheria</taxon>
        <taxon>Artiodactyla</taxon>
        <taxon>Ruminantia</taxon>
        <taxon>Pecora</taxon>
        <taxon>Bovidae</taxon>
        <taxon>Caprinae</taxon>
        <taxon>Ovis</taxon>
    </lineage>
</organism>
<dbReference type="InterPro" id="IPR008499">
    <property type="entry name" value="Leg1"/>
</dbReference>
<evidence type="ECO:0000256" key="1">
    <source>
        <dbReference type="SAM" id="MobiDB-lite"/>
    </source>
</evidence>
<dbReference type="PANTHER" id="PTHR18820">
    <property type="entry name" value="LEG1"/>
    <property type="match status" value="1"/>
</dbReference>
<name>A0AAD4Y999_OVIAM</name>
<reference evidence="2" key="1">
    <citation type="submission" date="2022-03" db="EMBL/GenBank/DDBJ databases">
        <title>Genomic analyses of argali, domestic sheep and their hybrids provide insights into chromosomal evolution, heterosis and genetic basis of agronomic traits.</title>
        <authorList>
            <person name="Li M."/>
        </authorList>
    </citation>
    <scope>NUCLEOTIDE SEQUENCE</scope>
    <source>
        <strain evidence="2">CAU-MHL-2022a</strain>
        <tissue evidence="2">Skin</tissue>
    </source>
</reference>
<dbReference type="Proteomes" id="UP001214576">
    <property type="component" value="Unassembled WGS sequence"/>
</dbReference>
<dbReference type="Pfam" id="PF05612">
    <property type="entry name" value="Leg1"/>
    <property type="match status" value="2"/>
</dbReference>
<evidence type="ECO:0000313" key="3">
    <source>
        <dbReference type="Proteomes" id="UP001214576"/>
    </source>
</evidence>
<dbReference type="AlphaFoldDB" id="A0AAD4Y999"/>
<protein>
    <submittedName>
        <fullName evidence="2">Uncharacterized protein</fullName>
    </submittedName>
</protein>
<evidence type="ECO:0000313" key="2">
    <source>
        <dbReference type="EMBL" id="KAI4539469.1"/>
    </source>
</evidence>
<gene>
    <name evidence="2" type="ORF">MG293_010861</name>
</gene>
<comment type="caution">
    <text evidence="2">The sequence shown here is derived from an EMBL/GenBank/DDBJ whole genome shotgun (WGS) entry which is preliminary data.</text>
</comment>
<proteinExistence type="predicted"/>
<sequence>MFDERKEIGPEMGNEGRLVDPTRTTDCGYESGDRLCISVDSWWAVFCITSGNQYSKFYSQRYRLDYYSKPEAGFGKDWCVVLDYLAAASFPTIFSTVSEFQKALPPRVLVDGDRAPFISDFTDLQNIVLLGLKLLHEVDSATATEARIPQNQQAAPPEAACLEPVLCKERNCRNERPMYCN</sequence>
<feature type="region of interest" description="Disordered" evidence="1">
    <location>
        <begin position="1"/>
        <end position="20"/>
    </location>
</feature>
<dbReference type="PANTHER" id="PTHR18820:SF4">
    <property type="entry name" value="CHROMOSOME 6 OPEN READING FRAME 58"/>
    <property type="match status" value="1"/>
</dbReference>
<keyword evidence="3" id="KW-1185">Reference proteome</keyword>